<keyword evidence="3" id="KW-0732">Signal</keyword>
<reference evidence="4 7" key="2">
    <citation type="submission" date="2023-03" db="EMBL/GenBank/DDBJ databases">
        <title>Whole genome sequence of the first Corynebacterium rouxii strains isolated in Brazil: a recent member of Corynebacterium diphtheriae complex.</title>
        <authorList>
            <person name="Vieira V."/>
            <person name="Ramos J.N."/>
            <person name="Araujo M.R.B."/>
            <person name="Baio P.V."/>
            <person name="Sant'Anna L.O."/>
            <person name="Veras J.F.C."/>
            <person name="Vieira E.M.D."/>
            <person name="Sousa M.A.B."/>
            <person name="Camargo C.H."/>
            <person name="Sacchi C.T."/>
            <person name="Campos K.R."/>
            <person name="Santos M.B.N."/>
            <person name="Bokermann S."/>
            <person name="Alvim L.B."/>
            <person name="Santos L.S."/>
            <person name="Mattos-Guaraldi A.L."/>
        </authorList>
    </citation>
    <scope>NUCLEOTIDE SEQUENCE [LARGE SCALE GENOMIC DNA]</scope>
    <source>
        <strain evidence="4 7">70862</strain>
    </source>
</reference>
<dbReference type="SUPFAM" id="SSF117074">
    <property type="entry name" value="Hypothetical protein PA1324"/>
    <property type="match status" value="1"/>
</dbReference>
<name>A0A6I8M8L5_9CORY</name>
<protein>
    <submittedName>
        <fullName evidence="5">LPXTG cell wall anchor domain-containing protein</fullName>
    </submittedName>
    <submittedName>
        <fullName evidence="4">Prealbumin-like fold domain-containing protein</fullName>
    </submittedName>
</protein>
<keyword evidence="2" id="KW-0472">Membrane</keyword>
<proteinExistence type="predicted"/>
<dbReference type="AlphaFoldDB" id="A0A6I8M8L5"/>
<dbReference type="Gene3D" id="2.60.40.10">
    <property type="entry name" value="Immunoglobulins"/>
    <property type="match status" value="1"/>
</dbReference>
<dbReference type="RefSeq" id="WP_155871274.1">
    <property type="nucleotide sequence ID" value="NZ_CP168248.1"/>
</dbReference>
<dbReference type="Proteomes" id="UP000423525">
    <property type="component" value="Chromosome"/>
</dbReference>
<dbReference type="EMBL" id="LR738855">
    <property type="protein sequence ID" value="VZH84207.1"/>
    <property type="molecule type" value="Genomic_DNA"/>
</dbReference>
<dbReference type="GO" id="GO:0005975">
    <property type="term" value="P:carbohydrate metabolic process"/>
    <property type="evidence" value="ECO:0007669"/>
    <property type="project" value="UniProtKB-ARBA"/>
</dbReference>
<feature type="chain" id="PRO_5039241183" evidence="3">
    <location>
        <begin position="30"/>
        <end position="274"/>
    </location>
</feature>
<keyword evidence="7" id="KW-1185">Reference proteome</keyword>
<dbReference type="InterPro" id="IPR013783">
    <property type="entry name" value="Ig-like_fold"/>
</dbReference>
<keyword evidence="2" id="KW-1133">Transmembrane helix</keyword>
<feature type="compositionally biased region" description="Pro residues" evidence="1">
    <location>
        <begin position="191"/>
        <end position="203"/>
    </location>
</feature>
<feature type="region of interest" description="Disordered" evidence="1">
    <location>
        <begin position="187"/>
        <end position="232"/>
    </location>
</feature>
<gene>
    <name evidence="5" type="ORF">FRC0190_00244</name>
    <name evidence="4" type="ORF">P8T80_01770</name>
</gene>
<accession>A0A6I8M8L5</accession>
<dbReference type="KEGG" id="crf:FRC0190_00244"/>
<evidence type="ECO:0000313" key="4">
    <source>
        <dbReference type="EMBL" id="MDT9410128.1"/>
    </source>
</evidence>
<evidence type="ECO:0000313" key="6">
    <source>
        <dbReference type="Proteomes" id="UP000423525"/>
    </source>
</evidence>
<organism evidence="5 6">
    <name type="scientific">Corynebacterium rouxii</name>
    <dbReference type="NCBI Taxonomy" id="2719119"/>
    <lineage>
        <taxon>Bacteria</taxon>
        <taxon>Bacillati</taxon>
        <taxon>Actinomycetota</taxon>
        <taxon>Actinomycetes</taxon>
        <taxon>Mycobacteriales</taxon>
        <taxon>Corynebacteriaceae</taxon>
        <taxon>Corynebacterium</taxon>
    </lineage>
</organism>
<evidence type="ECO:0000256" key="3">
    <source>
        <dbReference type="SAM" id="SignalP"/>
    </source>
</evidence>
<evidence type="ECO:0000313" key="7">
    <source>
        <dbReference type="Proteomes" id="UP001265983"/>
    </source>
</evidence>
<reference evidence="5 6" key="1">
    <citation type="submission" date="2019-11" db="EMBL/GenBank/DDBJ databases">
        <authorList>
            <person name="Brisse S."/>
        </authorList>
    </citation>
    <scope>NUCLEOTIDE SEQUENCE [LARGE SCALE GENOMIC DNA]</scope>
    <source>
        <strain evidence="5">FRC0190</strain>
    </source>
</reference>
<evidence type="ECO:0000256" key="2">
    <source>
        <dbReference type="SAM" id="Phobius"/>
    </source>
</evidence>
<keyword evidence="2" id="KW-0812">Transmembrane</keyword>
<feature type="transmembrane region" description="Helical" evidence="2">
    <location>
        <begin position="240"/>
        <end position="262"/>
    </location>
</feature>
<feature type="compositionally biased region" description="Pro residues" evidence="1">
    <location>
        <begin position="211"/>
        <end position="224"/>
    </location>
</feature>
<evidence type="ECO:0000313" key="5">
    <source>
        <dbReference type="EMBL" id="VZH84207.1"/>
    </source>
</evidence>
<sequence>MNKQMKLSMRPSTKTATAVGIALAIALTAAPSITTSQIMVAKANATAITGFDVPAPPAETIDLYHLARMVVKVPSESGLTNKGSSGYTVTVARLNIDPINTAQGYTSAARLNVLDARKLVNKSETFKKITDDEGQAEFNGLKPGAYLVTAEPPTSGGSKPQSDVIVIPIVGQDGQWKYDFTRTVKFEPKPHTPTTPPAPPVTPPTVTKTITPPPPTQPETPSIPNPTKKPKSLPVTGVQVIGIVGLAAVLIALGFALLMAAFRKRKQTGESLKD</sequence>
<dbReference type="Proteomes" id="UP001265983">
    <property type="component" value="Unassembled WGS sequence"/>
</dbReference>
<feature type="signal peptide" evidence="3">
    <location>
        <begin position="1"/>
        <end position="29"/>
    </location>
</feature>
<dbReference type="EMBL" id="JARUHM010000004">
    <property type="protein sequence ID" value="MDT9410128.1"/>
    <property type="molecule type" value="Genomic_DNA"/>
</dbReference>
<evidence type="ECO:0000256" key="1">
    <source>
        <dbReference type="SAM" id="MobiDB-lite"/>
    </source>
</evidence>